<evidence type="ECO:0000313" key="2">
    <source>
        <dbReference type="EMBL" id="GAW66685.1"/>
    </source>
</evidence>
<name>A0ABQ0MHX0_9BACT</name>
<comment type="caution">
    <text evidence="2">The sequence shown here is derived from an EMBL/GenBank/DDBJ whole genome shotgun (WGS) entry which is preliminary data.</text>
</comment>
<reference evidence="3" key="2">
    <citation type="submission" date="2017-05" db="EMBL/GenBank/DDBJ databases">
        <title>Draft genome sequence of Geobacter pelophilus, a iron(III)-reducing bacteria.</title>
        <authorList>
            <person name="Aoyagi T."/>
            <person name="Koike H."/>
            <person name="Morita T."/>
            <person name="Sato Y."/>
            <person name="Habe H."/>
            <person name="Hori T."/>
        </authorList>
    </citation>
    <scope>NUCLEOTIDE SEQUENCE [LARGE SCALE GENOMIC DNA]</scope>
    <source>
        <strain evidence="3">Drf2</strain>
    </source>
</reference>
<protein>
    <submittedName>
        <fullName evidence="2">Uncharacterized protein</fullName>
    </submittedName>
</protein>
<evidence type="ECO:0000313" key="3">
    <source>
        <dbReference type="Proteomes" id="UP000194153"/>
    </source>
</evidence>
<proteinExistence type="predicted"/>
<accession>A0ABQ0MHX0</accession>
<dbReference type="Proteomes" id="UP000194153">
    <property type="component" value="Unassembled WGS sequence"/>
</dbReference>
<evidence type="ECO:0000256" key="1">
    <source>
        <dbReference type="SAM" id="MobiDB-lite"/>
    </source>
</evidence>
<feature type="region of interest" description="Disordered" evidence="1">
    <location>
        <begin position="101"/>
        <end position="121"/>
    </location>
</feature>
<dbReference type="EMBL" id="BDQG01000001">
    <property type="protein sequence ID" value="GAW66685.1"/>
    <property type="molecule type" value="Genomic_DNA"/>
</dbReference>
<keyword evidence="3" id="KW-1185">Reference proteome</keyword>
<organism evidence="2 3">
    <name type="scientific">Geoanaerobacter pelophilus</name>
    <dbReference type="NCBI Taxonomy" id="60036"/>
    <lineage>
        <taxon>Bacteria</taxon>
        <taxon>Pseudomonadati</taxon>
        <taxon>Thermodesulfobacteriota</taxon>
        <taxon>Desulfuromonadia</taxon>
        <taxon>Geobacterales</taxon>
        <taxon>Geobacteraceae</taxon>
        <taxon>Geoanaerobacter</taxon>
    </lineage>
</organism>
<sequence length="121" mass="13334">MLRRLALGEHVSENNNTVALLQAEAKELVEAQKRLVLSDELQVDDFNSLTEEHNRKIVAAEKQTERVKGEREAFSKDTLEYNRRCASLVVDLNVRDSVISERSGEAGGLSATASAAPPAEQ</sequence>
<gene>
    <name evidence="2" type="ORF">GPEL0_01r2155</name>
</gene>
<reference evidence="2 3" key="1">
    <citation type="submission" date="2017-04" db="EMBL/GenBank/DDBJ databases">
        <authorList>
            <consortium name="Geobacter pelophilus Genome Sequencing"/>
            <person name="Aoyagi T."/>
            <person name="Koike H."/>
            <person name="Hori T."/>
        </authorList>
    </citation>
    <scope>NUCLEOTIDE SEQUENCE [LARGE SCALE GENOMIC DNA]</scope>
    <source>
        <strain evidence="2 3">Drf2</strain>
    </source>
</reference>